<proteinExistence type="predicted"/>
<evidence type="ECO:0000256" key="1">
    <source>
        <dbReference type="SAM" id="MobiDB-lite"/>
    </source>
</evidence>
<feature type="compositionally biased region" description="Basic and acidic residues" evidence="1">
    <location>
        <begin position="137"/>
        <end position="160"/>
    </location>
</feature>
<feature type="compositionally biased region" description="Basic and acidic residues" evidence="1">
    <location>
        <begin position="205"/>
        <end position="218"/>
    </location>
</feature>
<accession>A0A078ACN8</accession>
<dbReference type="InParanoid" id="A0A078ACN8"/>
<organism evidence="2 3">
    <name type="scientific">Stylonychia lemnae</name>
    <name type="common">Ciliate</name>
    <dbReference type="NCBI Taxonomy" id="5949"/>
    <lineage>
        <taxon>Eukaryota</taxon>
        <taxon>Sar</taxon>
        <taxon>Alveolata</taxon>
        <taxon>Ciliophora</taxon>
        <taxon>Intramacronucleata</taxon>
        <taxon>Spirotrichea</taxon>
        <taxon>Stichotrichia</taxon>
        <taxon>Sporadotrichida</taxon>
        <taxon>Oxytrichidae</taxon>
        <taxon>Stylonychinae</taxon>
        <taxon>Stylonychia</taxon>
    </lineage>
</organism>
<feature type="compositionally biased region" description="Basic and acidic residues" evidence="1">
    <location>
        <begin position="101"/>
        <end position="112"/>
    </location>
</feature>
<feature type="compositionally biased region" description="Basic and acidic residues" evidence="1">
    <location>
        <begin position="241"/>
        <end position="275"/>
    </location>
</feature>
<protein>
    <submittedName>
        <fullName evidence="2">Uncharacterized protein</fullName>
    </submittedName>
</protein>
<reference evidence="2 3" key="1">
    <citation type="submission" date="2014-06" db="EMBL/GenBank/DDBJ databases">
        <authorList>
            <person name="Swart Estienne"/>
        </authorList>
    </citation>
    <scope>NUCLEOTIDE SEQUENCE [LARGE SCALE GENOMIC DNA]</scope>
    <source>
        <strain evidence="2 3">130c</strain>
    </source>
</reference>
<gene>
    <name evidence="2" type="primary">Contig1325.g1455</name>
    <name evidence="2" type="ORF">STYLEM_8616</name>
</gene>
<sequence>MNDEQLVLKLYKNGSVNDNTGSKMLRQKLGDRGKVESERVTSNSPDPRGNGQKNITPRKSALNVGGGKESKYQQPKGVRDSVEDDEIDWVLKDNQPQPRKSKFDIQDARETSPDGGSSGLKFLQDDDIPTTLAKKNPQIDRSQKMKHHDQTERVTQKRLETNLSEEQEGPTARFNHKQHDEERKNQDMNNDSDLIAKNLNFDQTKGSEIESEIKDLGSDKQNIMNAGKNPMGETQSSLGKLMKELDSDSSNKRKKLMEHQNKHSKLSKEPDYDRL</sequence>
<evidence type="ECO:0000313" key="3">
    <source>
        <dbReference type="Proteomes" id="UP000039865"/>
    </source>
</evidence>
<dbReference type="Proteomes" id="UP000039865">
    <property type="component" value="Unassembled WGS sequence"/>
</dbReference>
<keyword evidence="3" id="KW-1185">Reference proteome</keyword>
<evidence type="ECO:0000313" key="2">
    <source>
        <dbReference type="EMBL" id="CDW79626.1"/>
    </source>
</evidence>
<feature type="region of interest" description="Disordered" evidence="1">
    <location>
        <begin position="14"/>
        <end position="275"/>
    </location>
</feature>
<dbReference type="EMBL" id="CCKQ01008181">
    <property type="protein sequence ID" value="CDW79626.1"/>
    <property type="molecule type" value="Genomic_DNA"/>
</dbReference>
<feature type="compositionally biased region" description="Basic and acidic residues" evidence="1">
    <location>
        <begin position="177"/>
        <end position="186"/>
    </location>
</feature>
<feature type="compositionally biased region" description="Polar residues" evidence="1">
    <location>
        <begin position="40"/>
        <end position="57"/>
    </location>
</feature>
<name>A0A078ACN8_STYLE</name>
<dbReference type="AlphaFoldDB" id="A0A078ACN8"/>
<feature type="compositionally biased region" description="Basic and acidic residues" evidence="1">
    <location>
        <begin position="28"/>
        <end position="39"/>
    </location>
</feature>